<dbReference type="RefSeq" id="WP_014681606.1">
    <property type="nucleotide sequence ID" value="NC_017770.1"/>
</dbReference>
<comment type="subcellular location">
    <subcellularLocation>
        <location evidence="1">Membrane</location>
    </subcellularLocation>
</comment>
<dbReference type="STRING" id="929556.Solca_3376"/>
<reference evidence="5" key="1">
    <citation type="submission" date="2012-02" db="EMBL/GenBank/DDBJ databases">
        <title>The complete genome of Solitalea canadensis DSM 3403.</title>
        <authorList>
            <consortium name="US DOE Joint Genome Institute (JGI-PGF)"/>
            <person name="Lucas S."/>
            <person name="Copeland A."/>
            <person name="Lapidus A."/>
            <person name="Glavina del Rio T."/>
            <person name="Dalin E."/>
            <person name="Tice H."/>
            <person name="Bruce D."/>
            <person name="Goodwin L."/>
            <person name="Pitluck S."/>
            <person name="Peters L."/>
            <person name="Ovchinnikova G."/>
            <person name="Lu M."/>
            <person name="Kyrpides N."/>
            <person name="Mavromatis K."/>
            <person name="Ivanova N."/>
            <person name="Brettin T."/>
            <person name="Detter J.C."/>
            <person name="Han C."/>
            <person name="Larimer F."/>
            <person name="Land M."/>
            <person name="Hauser L."/>
            <person name="Markowitz V."/>
            <person name="Cheng J.-F."/>
            <person name="Hugenholtz P."/>
            <person name="Woyke T."/>
            <person name="Wu D."/>
            <person name="Spring S."/>
            <person name="Schroeder M."/>
            <person name="Kopitz M."/>
            <person name="Brambilla E."/>
            <person name="Klenk H.-P."/>
            <person name="Eisen J.A."/>
        </authorList>
    </citation>
    <scope>NUCLEOTIDE SEQUENCE</scope>
    <source>
        <strain evidence="5">DSM 3403</strain>
    </source>
</reference>
<keyword evidence="6" id="KW-1185">Reference proteome</keyword>
<sequence>MRALFLSLTIFTSLFCYHSFAQNSTPQTDSISSKLKNSLLPIPVIGSSQERGFEFGVASVYSFYLDKSSIDQRNSTLGLIASYTTKNQSKVSLNANLWSKAHKWHITGDIKYYDFPNYYYGIGDNTKESDKDLINDRKLRVNIDAERAISKNFYLGIGAWFLHEFISEKDELGIYSTSDLEGKSGGNVTFLSLSATYDNRDIVNYPSKGAFLRFYIQNSFKALASNYNFVLLTLDARKYWKIHPTTIVAIQGYGQSLQGADQPFFMIPQMGNDLLMRGYYTGRYRDQNYVAAQAEVRYRPFANRQDKGWFSLSRGVIAVFAGGGSVFSNSGFDANSLKPNYGIGGRYIFDPRNKLTLRVDYGFGSKNPGEKRSQGFYLSLNEAF</sequence>
<evidence type="ECO:0000256" key="2">
    <source>
        <dbReference type="ARBA" id="ARBA00023136"/>
    </source>
</evidence>
<evidence type="ECO:0000313" key="5">
    <source>
        <dbReference type="EMBL" id="AFD08383.1"/>
    </source>
</evidence>
<proteinExistence type="predicted"/>
<name>H8KX54_SOLCM</name>
<protein>
    <submittedName>
        <fullName evidence="5">Outer membrane protein/protective antigen OMA87</fullName>
    </submittedName>
</protein>
<keyword evidence="2" id="KW-0472">Membrane</keyword>
<keyword evidence="3" id="KW-0732">Signal</keyword>
<dbReference type="Proteomes" id="UP000007590">
    <property type="component" value="Chromosome"/>
</dbReference>
<feature type="domain" description="Bacterial surface antigen (D15)" evidence="4">
    <location>
        <begin position="62"/>
        <end position="384"/>
    </location>
</feature>
<dbReference type="InterPro" id="IPR000184">
    <property type="entry name" value="Bac_surfAg_D15"/>
</dbReference>
<feature type="chain" id="PRO_5003615406" evidence="3">
    <location>
        <begin position="22"/>
        <end position="384"/>
    </location>
</feature>
<evidence type="ECO:0000259" key="4">
    <source>
        <dbReference type="Pfam" id="PF01103"/>
    </source>
</evidence>
<evidence type="ECO:0000256" key="3">
    <source>
        <dbReference type="SAM" id="SignalP"/>
    </source>
</evidence>
<dbReference type="eggNOG" id="COG4775">
    <property type="taxonomic scope" value="Bacteria"/>
</dbReference>
<dbReference type="GO" id="GO:0019867">
    <property type="term" value="C:outer membrane"/>
    <property type="evidence" value="ECO:0007669"/>
    <property type="project" value="InterPro"/>
</dbReference>
<feature type="signal peptide" evidence="3">
    <location>
        <begin position="1"/>
        <end position="21"/>
    </location>
</feature>
<gene>
    <name evidence="5" type="ordered locus">Solca_3376</name>
</gene>
<dbReference type="OrthoDB" id="9771071at2"/>
<evidence type="ECO:0000313" key="6">
    <source>
        <dbReference type="Proteomes" id="UP000007590"/>
    </source>
</evidence>
<dbReference type="KEGG" id="scn:Solca_3376"/>
<dbReference type="Gene3D" id="2.40.160.50">
    <property type="entry name" value="membrane protein fhac: a member of the omp85/tpsb transporter family"/>
    <property type="match status" value="1"/>
</dbReference>
<accession>H8KX54</accession>
<dbReference type="Pfam" id="PF01103">
    <property type="entry name" value="Omp85"/>
    <property type="match status" value="1"/>
</dbReference>
<organism evidence="5 6">
    <name type="scientific">Solitalea canadensis (strain ATCC 29591 / DSM 3403 / JCM 21819 / LMG 8368 / NBRC 15130 / NCIMB 12057 / USAM 9D)</name>
    <name type="common">Flexibacter canadensis</name>
    <dbReference type="NCBI Taxonomy" id="929556"/>
    <lineage>
        <taxon>Bacteria</taxon>
        <taxon>Pseudomonadati</taxon>
        <taxon>Bacteroidota</taxon>
        <taxon>Sphingobacteriia</taxon>
        <taxon>Sphingobacteriales</taxon>
        <taxon>Sphingobacteriaceae</taxon>
        <taxon>Solitalea</taxon>
    </lineage>
</organism>
<dbReference type="EMBL" id="CP003349">
    <property type="protein sequence ID" value="AFD08383.1"/>
    <property type="molecule type" value="Genomic_DNA"/>
</dbReference>
<dbReference type="HOGENOM" id="CLU_046092_0_0_10"/>
<dbReference type="AlphaFoldDB" id="H8KX54"/>
<evidence type="ECO:0000256" key="1">
    <source>
        <dbReference type="ARBA" id="ARBA00004370"/>
    </source>
</evidence>